<dbReference type="Gene3D" id="1.10.443.10">
    <property type="entry name" value="Intergrase catalytic core"/>
    <property type="match status" value="1"/>
</dbReference>
<dbReference type="SUPFAM" id="SSF56349">
    <property type="entry name" value="DNA breaking-rejoining enzymes"/>
    <property type="match status" value="1"/>
</dbReference>
<dbReference type="GO" id="GO:0006310">
    <property type="term" value="P:DNA recombination"/>
    <property type="evidence" value="ECO:0007669"/>
    <property type="project" value="UniProtKB-KW"/>
</dbReference>
<reference evidence="3 4" key="1">
    <citation type="journal article" date="2018" name="BMC Genomics">
        <title>Whole genome sequencing and function prediction of 133 gut anaerobes isolated from chicken caecum in pure cultures.</title>
        <authorList>
            <person name="Medvecky M."/>
            <person name="Cejkova D."/>
            <person name="Polansky O."/>
            <person name="Karasova D."/>
            <person name="Kubasova T."/>
            <person name="Cizek A."/>
            <person name="Rychlik I."/>
        </authorList>
    </citation>
    <scope>NUCLEOTIDE SEQUENCE [LARGE SCALE GENOMIC DNA]</scope>
    <source>
        <strain evidence="3 4">An13</strain>
    </source>
</reference>
<evidence type="ECO:0000313" key="3">
    <source>
        <dbReference type="EMBL" id="OUQ29800.1"/>
    </source>
</evidence>
<dbReference type="OrthoDB" id="9766545at2"/>
<accession>A0A1Y4SK54</accession>
<keyword evidence="1" id="KW-0233">DNA recombination</keyword>
<comment type="caution">
    <text evidence="3">The sequence shown here is derived from an EMBL/GenBank/DDBJ whole genome shotgun (WGS) entry which is preliminary data.</text>
</comment>
<dbReference type="PANTHER" id="PTHR30349">
    <property type="entry name" value="PHAGE INTEGRASE-RELATED"/>
    <property type="match status" value="1"/>
</dbReference>
<dbReference type="RefSeq" id="WP_087360542.1">
    <property type="nucleotide sequence ID" value="NZ_NFLJ01000075.1"/>
</dbReference>
<name>A0A1Y4SK54_9FIRM</name>
<feature type="domain" description="Tyr recombinase" evidence="2">
    <location>
        <begin position="118"/>
        <end position="310"/>
    </location>
</feature>
<dbReference type="GO" id="GO:0003677">
    <property type="term" value="F:DNA binding"/>
    <property type="evidence" value="ECO:0007669"/>
    <property type="project" value="InterPro"/>
</dbReference>
<dbReference type="GO" id="GO:0015074">
    <property type="term" value="P:DNA integration"/>
    <property type="evidence" value="ECO:0007669"/>
    <property type="project" value="InterPro"/>
</dbReference>
<dbReference type="PROSITE" id="PS51898">
    <property type="entry name" value="TYR_RECOMBINASE"/>
    <property type="match status" value="1"/>
</dbReference>
<protein>
    <recommendedName>
        <fullName evidence="2">Tyr recombinase domain-containing protein</fullName>
    </recommendedName>
</protein>
<proteinExistence type="predicted"/>
<dbReference type="AlphaFoldDB" id="A0A1Y4SK54"/>
<evidence type="ECO:0000256" key="1">
    <source>
        <dbReference type="ARBA" id="ARBA00023172"/>
    </source>
</evidence>
<evidence type="ECO:0000259" key="2">
    <source>
        <dbReference type="PROSITE" id="PS51898"/>
    </source>
</evidence>
<dbReference type="InterPro" id="IPR013762">
    <property type="entry name" value="Integrase-like_cat_sf"/>
</dbReference>
<dbReference type="Pfam" id="PF00589">
    <property type="entry name" value="Phage_integrase"/>
    <property type="match status" value="1"/>
</dbReference>
<organism evidence="3 4">
    <name type="scientific">Massilimicrobiota timonensis</name>
    <dbReference type="NCBI Taxonomy" id="1776392"/>
    <lineage>
        <taxon>Bacteria</taxon>
        <taxon>Bacillati</taxon>
        <taxon>Bacillota</taxon>
        <taxon>Erysipelotrichia</taxon>
        <taxon>Erysipelotrichales</taxon>
        <taxon>Erysipelotrichaceae</taxon>
        <taxon>Massilimicrobiota</taxon>
    </lineage>
</organism>
<gene>
    <name evidence="3" type="ORF">B5E75_14010</name>
</gene>
<dbReference type="EMBL" id="NFLJ01000075">
    <property type="protein sequence ID" value="OUQ29800.1"/>
    <property type="molecule type" value="Genomic_DNA"/>
</dbReference>
<keyword evidence="4" id="KW-1185">Reference proteome</keyword>
<dbReference type="InterPro" id="IPR011010">
    <property type="entry name" value="DNA_brk_join_enz"/>
</dbReference>
<dbReference type="InterPro" id="IPR002104">
    <property type="entry name" value="Integrase_catalytic"/>
</dbReference>
<dbReference type="Proteomes" id="UP000195305">
    <property type="component" value="Unassembled WGS sequence"/>
</dbReference>
<evidence type="ECO:0000313" key="4">
    <source>
        <dbReference type="Proteomes" id="UP000195305"/>
    </source>
</evidence>
<dbReference type="PANTHER" id="PTHR30349:SF64">
    <property type="entry name" value="PROPHAGE INTEGRASE INTD-RELATED"/>
    <property type="match status" value="1"/>
</dbReference>
<dbReference type="InterPro" id="IPR050090">
    <property type="entry name" value="Tyrosine_recombinase_XerCD"/>
</dbReference>
<sequence>MMKYKYQSIFKDVFNSFVEEKHNLGFDYKTEEYKLKQLDELIIKEKILEIKLTKDLIEKYIAKRSFEKKINSINRIGVARELAKFMIRKGYKAYVLPPLPRGSYNREFVPYIFSDDELRRLFLSIDEWVKTPSLDGQYYNQRKKYPIILRILYSTGMRLNEVLSLRVKDIDFDKGTFTILKAKNQSERIIPIHENVLKILKNYINEEKIYLNDEYIFKGHSRHSHLSKSTVDQYFQKFLRMADIPHPKDGPRIHSFRHTFCVHRLKIWVTEGRDINSLFPYLCAYMGHADTRSTEYYLRLTADLYPDIVVKAEKHFFGENDDE</sequence>